<evidence type="ECO:0000256" key="7">
    <source>
        <dbReference type="ARBA" id="ARBA00038093"/>
    </source>
</evidence>
<keyword evidence="2 8" id="KW-1277">Toxin-antitoxin system</keyword>
<evidence type="ECO:0000313" key="11">
    <source>
        <dbReference type="Proteomes" id="UP000005741"/>
    </source>
</evidence>
<keyword evidence="6 8" id="KW-0460">Magnesium</keyword>
<evidence type="ECO:0000256" key="4">
    <source>
        <dbReference type="ARBA" id="ARBA00022723"/>
    </source>
</evidence>
<evidence type="ECO:0000256" key="3">
    <source>
        <dbReference type="ARBA" id="ARBA00022722"/>
    </source>
</evidence>
<dbReference type="Pfam" id="PF01850">
    <property type="entry name" value="PIN"/>
    <property type="match status" value="1"/>
</dbReference>
<dbReference type="InParanoid" id="H1Z225"/>
<evidence type="ECO:0000259" key="9">
    <source>
        <dbReference type="Pfam" id="PF01850"/>
    </source>
</evidence>
<name>H1Z225_9EURY</name>
<comment type="similarity">
    <text evidence="7 8">Belongs to the PINc/VapC protein family.</text>
</comment>
<protein>
    <recommendedName>
        <fullName evidence="8">Ribonuclease VapC</fullName>
        <shortName evidence="8">RNase VapC</shortName>
        <ecNumber evidence="8">3.1.-.-</ecNumber>
    </recommendedName>
    <alternativeName>
        <fullName evidence="8">Putative toxin VapC</fullName>
    </alternativeName>
</protein>
<dbReference type="OrthoDB" id="11616at2157"/>
<keyword evidence="5 8" id="KW-0378">Hydrolase</keyword>
<organism evidence="10 11">
    <name type="scientific">Methanoplanus limicola DSM 2279</name>
    <dbReference type="NCBI Taxonomy" id="937775"/>
    <lineage>
        <taxon>Archaea</taxon>
        <taxon>Methanobacteriati</taxon>
        <taxon>Methanobacteriota</taxon>
        <taxon>Stenosarchaea group</taxon>
        <taxon>Methanomicrobia</taxon>
        <taxon>Methanomicrobiales</taxon>
        <taxon>Methanomicrobiaceae</taxon>
        <taxon>Methanoplanus</taxon>
    </lineage>
</organism>
<evidence type="ECO:0000313" key="10">
    <source>
        <dbReference type="EMBL" id="EHQ36370.1"/>
    </source>
</evidence>
<feature type="binding site" evidence="8">
    <location>
        <position position="5"/>
    </location>
    <ligand>
        <name>Mg(2+)</name>
        <dbReference type="ChEBI" id="CHEBI:18420"/>
    </ligand>
</feature>
<evidence type="ECO:0000256" key="6">
    <source>
        <dbReference type="ARBA" id="ARBA00022842"/>
    </source>
</evidence>
<dbReference type="InterPro" id="IPR029060">
    <property type="entry name" value="PIN-like_dom_sf"/>
</dbReference>
<keyword evidence="8" id="KW-0800">Toxin</keyword>
<evidence type="ECO:0000256" key="1">
    <source>
        <dbReference type="ARBA" id="ARBA00001946"/>
    </source>
</evidence>
<dbReference type="Proteomes" id="UP000005741">
    <property type="component" value="Chromosome"/>
</dbReference>
<dbReference type="Gene3D" id="3.40.50.1010">
    <property type="entry name" value="5'-nuclease"/>
    <property type="match status" value="1"/>
</dbReference>
<dbReference type="GO" id="GO:0000287">
    <property type="term" value="F:magnesium ion binding"/>
    <property type="evidence" value="ECO:0007669"/>
    <property type="project" value="UniProtKB-UniRule"/>
</dbReference>
<dbReference type="AlphaFoldDB" id="H1Z225"/>
<feature type="binding site" evidence="8">
    <location>
        <position position="103"/>
    </location>
    <ligand>
        <name>Mg(2+)</name>
        <dbReference type="ChEBI" id="CHEBI:18420"/>
    </ligand>
</feature>
<dbReference type="PANTHER" id="PTHR33653:SF1">
    <property type="entry name" value="RIBONUCLEASE VAPC2"/>
    <property type="match status" value="1"/>
</dbReference>
<accession>H1Z225</accession>
<comment type="function">
    <text evidence="8">Toxic component of a toxin-antitoxin (TA) system. An RNase.</text>
</comment>
<dbReference type="InterPro" id="IPR002716">
    <property type="entry name" value="PIN_dom"/>
</dbReference>
<dbReference type="PANTHER" id="PTHR33653">
    <property type="entry name" value="RIBONUCLEASE VAPC2"/>
    <property type="match status" value="1"/>
</dbReference>
<keyword evidence="11" id="KW-1185">Reference proteome</keyword>
<comment type="cofactor">
    <cofactor evidence="1 8">
        <name>Mg(2+)</name>
        <dbReference type="ChEBI" id="CHEBI:18420"/>
    </cofactor>
</comment>
<feature type="domain" description="PIN" evidence="9">
    <location>
        <begin position="2"/>
        <end position="129"/>
    </location>
</feature>
<dbReference type="CDD" id="cd09881">
    <property type="entry name" value="PIN_VapC4-5_FitB-like"/>
    <property type="match status" value="1"/>
</dbReference>
<dbReference type="HOGENOM" id="CLU_118482_3_2_2"/>
<evidence type="ECO:0000256" key="2">
    <source>
        <dbReference type="ARBA" id="ARBA00022649"/>
    </source>
</evidence>
<dbReference type="SUPFAM" id="SSF88723">
    <property type="entry name" value="PIN domain-like"/>
    <property type="match status" value="1"/>
</dbReference>
<dbReference type="RefSeq" id="WP_004078626.1">
    <property type="nucleotide sequence ID" value="NZ_CM001436.1"/>
</dbReference>
<dbReference type="GO" id="GO:0090729">
    <property type="term" value="F:toxin activity"/>
    <property type="evidence" value="ECO:0007669"/>
    <property type="project" value="UniProtKB-KW"/>
</dbReference>
<gene>
    <name evidence="8" type="primary">vapC</name>
    <name evidence="10" type="ORF">Metlim_2316</name>
</gene>
<evidence type="ECO:0000256" key="5">
    <source>
        <dbReference type="ARBA" id="ARBA00022801"/>
    </source>
</evidence>
<dbReference type="HAMAP" id="MF_00265">
    <property type="entry name" value="VapC_Nob1"/>
    <property type="match status" value="1"/>
</dbReference>
<evidence type="ECO:0000256" key="8">
    <source>
        <dbReference type="HAMAP-Rule" id="MF_00265"/>
    </source>
</evidence>
<keyword evidence="4 8" id="KW-0479">Metal-binding</keyword>
<reference evidence="10 11" key="1">
    <citation type="submission" date="2011-10" db="EMBL/GenBank/DDBJ databases">
        <title>The Improved High-Quality Draft genome of Methanoplanus limicola DSM 2279.</title>
        <authorList>
            <consortium name="US DOE Joint Genome Institute (JGI-PGF)"/>
            <person name="Lucas S."/>
            <person name="Copeland A."/>
            <person name="Lapidus A."/>
            <person name="Glavina del Rio T."/>
            <person name="Dalin E."/>
            <person name="Tice H."/>
            <person name="Bruce D."/>
            <person name="Goodwin L."/>
            <person name="Pitluck S."/>
            <person name="Peters L."/>
            <person name="Mikhailova N."/>
            <person name="Lu M."/>
            <person name="Kyrpides N."/>
            <person name="Mavromatis K."/>
            <person name="Ivanova N."/>
            <person name="Markowitz V."/>
            <person name="Cheng J.-F."/>
            <person name="Hugenholtz P."/>
            <person name="Woyke T."/>
            <person name="Wu D."/>
            <person name="Wirth R."/>
            <person name="Brambilla E.-M."/>
            <person name="Klenk H.-P."/>
            <person name="Eisen J.A."/>
        </authorList>
    </citation>
    <scope>NUCLEOTIDE SEQUENCE [LARGE SCALE GENOMIC DNA]</scope>
    <source>
        <strain evidence="10 11">DSM 2279</strain>
    </source>
</reference>
<sequence length="136" mass="15521">MIIFDTTFLVDLMRSYNNSGYKRAISYLREVTDSDETFATTFANVFELYKGAHKSDNPHRSIEKIDYILKLIPVLEFNRDYYDSYGKISAALEKKGTPIGKFDELIAAIAIYHNAGVVTNNTRDFSRVPGIEVINH</sequence>
<proteinExistence type="inferred from homology"/>
<keyword evidence="3 8" id="KW-0540">Nuclease</keyword>
<dbReference type="InterPro" id="IPR050556">
    <property type="entry name" value="Type_II_TA_system_RNase"/>
</dbReference>
<dbReference type="EC" id="3.1.-.-" evidence="8"/>
<dbReference type="InterPro" id="IPR022907">
    <property type="entry name" value="VapC_family"/>
</dbReference>
<dbReference type="STRING" id="937775.Metlim_2316"/>
<dbReference type="GO" id="GO:0004540">
    <property type="term" value="F:RNA nuclease activity"/>
    <property type="evidence" value="ECO:0007669"/>
    <property type="project" value="InterPro"/>
</dbReference>
<dbReference type="GO" id="GO:0016787">
    <property type="term" value="F:hydrolase activity"/>
    <property type="evidence" value="ECO:0007669"/>
    <property type="project" value="UniProtKB-KW"/>
</dbReference>
<dbReference type="EMBL" id="CM001436">
    <property type="protein sequence ID" value="EHQ36370.1"/>
    <property type="molecule type" value="Genomic_DNA"/>
</dbReference>